<gene>
    <name evidence="1" type="ORF">GCM10022381_12990</name>
</gene>
<evidence type="ECO:0008006" key="3">
    <source>
        <dbReference type="Google" id="ProtNLM"/>
    </source>
</evidence>
<dbReference type="EMBL" id="BAABCN010000002">
    <property type="protein sequence ID" value="GAA3871279.1"/>
    <property type="molecule type" value="Genomic_DNA"/>
</dbReference>
<dbReference type="Proteomes" id="UP001501803">
    <property type="component" value="Unassembled WGS sequence"/>
</dbReference>
<sequence length="287" mass="31857">MHDYNELRPRFETSEGLRRLLNRMEALGRDSWQHDPEVAALMEHIATRYAALARKHGLDRWDAAAAAFEAMRAPSIRKAIDPWAVVTRAVQVTLIAEDRANGLLCSPHQARRPQYSVFHDAERFSDRENPLTDYHHAFHVDPAGEDDAPDAVPSSNEDGSMGVHTAVEDTIALFSALGWPPETARDAVEYACARLAESSSRPSAHESLRRDKHARALLDLSSESWNVLLRIVLGNPDPDRAHTSTGRGVLLRLLVGDPLRRLFDEDDLVLAIGQSAPHTLPGGERHG</sequence>
<proteinExistence type="predicted"/>
<evidence type="ECO:0000313" key="2">
    <source>
        <dbReference type="Proteomes" id="UP001501803"/>
    </source>
</evidence>
<dbReference type="RefSeq" id="WP_345063626.1">
    <property type="nucleotide sequence ID" value="NZ_BAABCN010000002.1"/>
</dbReference>
<accession>A0ABP7KAQ2</accession>
<name>A0ABP7KAQ2_9MICO</name>
<evidence type="ECO:0000313" key="1">
    <source>
        <dbReference type="EMBL" id="GAA3871279.1"/>
    </source>
</evidence>
<reference evidence="2" key="1">
    <citation type="journal article" date="2019" name="Int. J. Syst. Evol. Microbiol.">
        <title>The Global Catalogue of Microorganisms (GCM) 10K type strain sequencing project: providing services to taxonomists for standard genome sequencing and annotation.</title>
        <authorList>
            <consortium name="The Broad Institute Genomics Platform"/>
            <consortium name="The Broad Institute Genome Sequencing Center for Infectious Disease"/>
            <person name="Wu L."/>
            <person name="Ma J."/>
        </authorList>
    </citation>
    <scope>NUCLEOTIDE SEQUENCE [LARGE SCALE GENOMIC DNA]</scope>
    <source>
        <strain evidence="2">JCM 17021</strain>
    </source>
</reference>
<comment type="caution">
    <text evidence="1">The sequence shown here is derived from an EMBL/GenBank/DDBJ whole genome shotgun (WGS) entry which is preliminary data.</text>
</comment>
<organism evidence="1 2">
    <name type="scientific">Leifsonia kafniensis</name>
    <dbReference type="NCBI Taxonomy" id="475957"/>
    <lineage>
        <taxon>Bacteria</taxon>
        <taxon>Bacillati</taxon>
        <taxon>Actinomycetota</taxon>
        <taxon>Actinomycetes</taxon>
        <taxon>Micrococcales</taxon>
        <taxon>Microbacteriaceae</taxon>
        <taxon>Leifsonia</taxon>
    </lineage>
</organism>
<keyword evidence="2" id="KW-1185">Reference proteome</keyword>
<protein>
    <recommendedName>
        <fullName evidence="3">Serine/arginine repetitive matrix protein 2</fullName>
    </recommendedName>
</protein>